<feature type="domain" description="F-box" evidence="1">
    <location>
        <begin position="1"/>
        <end position="46"/>
    </location>
</feature>
<dbReference type="Gene3D" id="1.20.1280.50">
    <property type="match status" value="1"/>
</dbReference>
<dbReference type="Proteomes" id="UP001157418">
    <property type="component" value="Unassembled WGS sequence"/>
</dbReference>
<dbReference type="InterPro" id="IPR006527">
    <property type="entry name" value="F-box-assoc_dom_typ1"/>
</dbReference>
<dbReference type="Pfam" id="PF00646">
    <property type="entry name" value="F-box"/>
    <property type="match status" value="1"/>
</dbReference>
<dbReference type="PROSITE" id="PS50181">
    <property type="entry name" value="FBOX"/>
    <property type="match status" value="1"/>
</dbReference>
<evidence type="ECO:0000259" key="1">
    <source>
        <dbReference type="PROSITE" id="PS50181"/>
    </source>
</evidence>
<dbReference type="InterPro" id="IPR001810">
    <property type="entry name" value="F-box_dom"/>
</dbReference>
<keyword evidence="3" id="KW-1185">Reference proteome</keyword>
<dbReference type="SUPFAM" id="SSF81383">
    <property type="entry name" value="F-box domain"/>
    <property type="match status" value="1"/>
</dbReference>
<dbReference type="InterPro" id="IPR017451">
    <property type="entry name" value="F-box-assoc_interact_dom"/>
</dbReference>
<evidence type="ECO:0000313" key="3">
    <source>
        <dbReference type="Proteomes" id="UP001157418"/>
    </source>
</evidence>
<dbReference type="CDD" id="cd22157">
    <property type="entry name" value="F-box_AtFBW1-like"/>
    <property type="match status" value="1"/>
</dbReference>
<dbReference type="NCBIfam" id="TIGR01640">
    <property type="entry name" value="F_box_assoc_1"/>
    <property type="match status" value="1"/>
</dbReference>
<evidence type="ECO:0000313" key="2">
    <source>
        <dbReference type="EMBL" id="CAH1438465.1"/>
    </source>
</evidence>
<dbReference type="SUPFAM" id="SSF50965">
    <property type="entry name" value="Galactose oxidase, central domain"/>
    <property type="match status" value="1"/>
</dbReference>
<proteinExistence type="predicted"/>
<dbReference type="Pfam" id="PF07734">
    <property type="entry name" value="FBA_1"/>
    <property type="match status" value="1"/>
</dbReference>
<protein>
    <recommendedName>
        <fullName evidence="1">F-box domain-containing protein</fullName>
    </recommendedName>
</protein>
<gene>
    <name evidence="2" type="ORF">LVIROSA_LOCUS24727</name>
</gene>
<accession>A0AAU9NLE8</accession>
<dbReference type="SMART" id="SM00256">
    <property type="entry name" value="FBOX"/>
    <property type="match status" value="1"/>
</dbReference>
<dbReference type="InterPro" id="IPR050796">
    <property type="entry name" value="SCF_F-box_component"/>
</dbReference>
<dbReference type="PANTHER" id="PTHR31672">
    <property type="entry name" value="BNACNNG10540D PROTEIN"/>
    <property type="match status" value="1"/>
</dbReference>
<comment type="caution">
    <text evidence="2">The sequence shown here is derived from an EMBL/GenBank/DDBJ whole genome shotgun (WGS) entry which is preliminary data.</text>
</comment>
<dbReference type="InterPro" id="IPR011043">
    <property type="entry name" value="Gal_Oxase/kelch_b-propeller"/>
</dbReference>
<sequence length="306" mass="35208">MAGIDIPDDILHDILVRLPAKSLLRFRCVSRHWNHLIIDPYFMKSRSRRMIILPTSPLHLIDDNVSTNDQDHSIVKLPFPFRHQEGIDVTVVGTFNGIVLLVLSDQFQNPHMILYNPLTRASKEIPDPPYPFNGATYAFGFGYGATPDDLKIVRIEVHDDFYGDWNTFDVFDLKKSSWITRKDFSPKYGFHEDIGGTFLNGFLYWVAYKYDMVVILCLNIKEMVVSKIDIPDRCHCTLLGSINGCICIISMIRYLIHQKFKEICSRLKGLSDVAKELFIQVQEATHGSVLRLSHRQLCNTLFRIVS</sequence>
<dbReference type="InterPro" id="IPR036047">
    <property type="entry name" value="F-box-like_dom_sf"/>
</dbReference>
<dbReference type="EMBL" id="CAKMRJ010004445">
    <property type="protein sequence ID" value="CAH1438465.1"/>
    <property type="molecule type" value="Genomic_DNA"/>
</dbReference>
<dbReference type="AlphaFoldDB" id="A0AAU9NLE8"/>
<organism evidence="2 3">
    <name type="scientific">Lactuca virosa</name>
    <dbReference type="NCBI Taxonomy" id="75947"/>
    <lineage>
        <taxon>Eukaryota</taxon>
        <taxon>Viridiplantae</taxon>
        <taxon>Streptophyta</taxon>
        <taxon>Embryophyta</taxon>
        <taxon>Tracheophyta</taxon>
        <taxon>Spermatophyta</taxon>
        <taxon>Magnoliopsida</taxon>
        <taxon>eudicotyledons</taxon>
        <taxon>Gunneridae</taxon>
        <taxon>Pentapetalae</taxon>
        <taxon>asterids</taxon>
        <taxon>campanulids</taxon>
        <taxon>Asterales</taxon>
        <taxon>Asteraceae</taxon>
        <taxon>Cichorioideae</taxon>
        <taxon>Cichorieae</taxon>
        <taxon>Lactucinae</taxon>
        <taxon>Lactuca</taxon>
    </lineage>
</organism>
<name>A0AAU9NLE8_9ASTR</name>
<dbReference type="PANTHER" id="PTHR31672:SF13">
    <property type="entry name" value="F-BOX PROTEIN CPR30-LIKE"/>
    <property type="match status" value="1"/>
</dbReference>
<reference evidence="2 3" key="1">
    <citation type="submission" date="2022-01" db="EMBL/GenBank/DDBJ databases">
        <authorList>
            <person name="Xiong W."/>
            <person name="Schranz E."/>
        </authorList>
    </citation>
    <scope>NUCLEOTIDE SEQUENCE [LARGE SCALE GENOMIC DNA]</scope>
</reference>